<protein>
    <submittedName>
        <fullName evidence="2">Jg14618 protein</fullName>
    </submittedName>
</protein>
<proteinExistence type="predicted"/>
<evidence type="ECO:0000313" key="3">
    <source>
        <dbReference type="Proteomes" id="UP000838756"/>
    </source>
</evidence>
<comment type="caution">
    <text evidence="2">The sequence shown here is derived from an EMBL/GenBank/DDBJ whole genome shotgun (WGS) entry which is preliminary data.</text>
</comment>
<dbReference type="Proteomes" id="UP000838756">
    <property type="component" value="Unassembled WGS sequence"/>
</dbReference>
<dbReference type="AlphaFoldDB" id="A0A8S4QJH2"/>
<name>A0A8S4QJH2_9NEOP</name>
<evidence type="ECO:0000313" key="2">
    <source>
        <dbReference type="EMBL" id="CAH2215249.1"/>
    </source>
</evidence>
<evidence type="ECO:0000259" key="1">
    <source>
        <dbReference type="Pfam" id="PF15658"/>
    </source>
</evidence>
<dbReference type="InterPro" id="IPR028047">
    <property type="entry name" value="Latrotoxin_C_dom"/>
</dbReference>
<reference evidence="2" key="1">
    <citation type="submission" date="2022-03" db="EMBL/GenBank/DDBJ databases">
        <authorList>
            <person name="Lindestad O."/>
        </authorList>
    </citation>
    <scope>NUCLEOTIDE SEQUENCE</scope>
</reference>
<keyword evidence="3" id="KW-1185">Reference proteome</keyword>
<sequence length="201" mass="22651">SWINDLFGWIRSSVSGLLDSRAALPETSANYSNTSGTSQFSSEVCISNNFGLGFFLLQSFLDKKYPLPKFCSATHEEVLADTLNIMEEFKKTLKKTAKQSGVSVKGFDFFKVYSDIAGHVRNERYSKIPSTLYSAAEEAYPENEKFLSILKGNIEKMFDKQQIVNGGYQPNDIADNKPRSYFNNTTVDKKLQTPVMDYPSQ</sequence>
<accession>A0A8S4QJH2</accession>
<organism evidence="2 3">
    <name type="scientific">Pararge aegeria aegeria</name>
    <dbReference type="NCBI Taxonomy" id="348720"/>
    <lineage>
        <taxon>Eukaryota</taxon>
        <taxon>Metazoa</taxon>
        <taxon>Ecdysozoa</taxon>
        <taxon>Arthropoda</taxon>
        <taxon>Hexapoda</taxon>
        <taxon>Insecta</taxon>
        <taxon>Pterygota</taxon>
        <taxon>Neoptera</taxon>
        <taxon>Endopterygota</taxon>
        <taxon>Lepidoptera</taxon>
        <taxon>Glossata</taxon>
        <taxon>Ditrysia</taxon>
        <taxon>Papilionoidea</taxon>
        <taxon>Nymphalidae</taxon>
        <taxon>Satyrinae</taxon>
        <taxon>Satyrini</taxon>
        <taxon>Parargina</taxon>
        <taxon>Pararge</taxon>
    </lineage>
</organism>
<gene>
    <name evidence="2" type="primary">jg14618</name>
    <name evidence="2" type="ORF">PAEG_LOCUS3592</name>
</gene>
<dbReference type="Pfam" id="PF15658">
    <property type="entry name" value="Latrotoxin_C"/>
    <property type="match status" value="1"/>
</dbReference>
<dbReference type="OrthoDB" id="10665772at2759"/>
<dbReference type="EMBL" id="CAKXAJ010011630">
    <property type="protein sequence ID" value="CAH2215249.1"/>
    <property type="molecule type" value="Genomic_DNA"/>
</dbReference>
<feature type="non-terminal residue" evidence="2">
    <location>
        <position position="1"/>
    </location>
</feature>
<feature type="domain" description="Latrotoxin C-terminal" evidence="1">
    <location>
        <begin position="71"/>
        <end position="150"/>
    </location>
</feature>